<dbReference type="PANTHER" id="PTHR37299">
    <property type="entry name" value="TRANSCRIPTIONAL REGULATOR-RELATED"/>
    <property type="match status" value="1"/>
</dbReference>
<dbReference type="Gene3D" id="2.40.50.1020">
    <property type="entry name" value="LytTr DNA-binding domain"/>
    <property type="match status" value="1"/>
</dbReference>
<dbReference type="Pfam" id="PF00072">
    <property type="entry name" value="Response_reg"/>
    <property type="match status" value="1"/>
</dbReference>
<accession>A0ABV6IH06</accession>
<evidence type="ECO:0000256" key="1">
    <source>
        <dbReference type="PROSITE-ProRule" id="PRU00169"/>
    </source>
</evidence>
<evidence type="ECO:0000259" key="2">
    <source>
        <dbReference type="PROSITE" id="PS50110"/>
    </source>
</evidence>
<dbReference type="RefSeq" id="WP_390213714.1">
    <property type="nucleotide sequence ID" value="NZ_JBHLXJ010000016.1"/>
</dbReference>
<reference evidence="4 5" key="1">
    <citation type="submission" date="2024-09" db="EMBL/GenBank/DDBJ databases">
        <authorList>
            <person name="Sun Q."/>
            <person name="Mori K."/>
        </authorList>
    </citation>
    <scope>NUCLEOTIDE SEQUENCE [LARGE SCALE GENOMIC DNA]</scope>
    <source>
        <strain evidence="4 5">CCM 8677</strain>
    </source>
</reference>
<feature type="modified residue" description="4-aspartylphosphate" evidence="1">
    <location>
        <position position="63"/>
    </location>
</feature>
<dbReference type="SMART" id="SM00448">
    <property type="entry name" value="REC"/>
    <property type="match status" value="1"/>
</dbReference>
<dbReference type="Pfam" id="PF04397">
    <property type="entry name" value="LytTR"/>
    <property type="match status" value="1"/>
</dbReference>
<gene>
    <name evidence="4" type="ORF">ACFFJH_14990</name>
</gene>
<dbReference type="PROSITE" id="PS50110">
    <property type="entry name" value="RESPONSE_REGULATORY"/>
    <property type="match status" value="1"/>
</dbReference>
<dbReference type="Proteomes" id="UP001589844">
    <property type="component" value="Unassembled WGS sequence"/>
</dbReference>
<dbReference type="PROSITE" id="PS50930">
    <property type="entry name" value="HTH_LYTTR"/>
    <property type="match status" value="1"/>
</dbReference>
<feature type="domain" description="HTH LytTR-type" evidence="3">
    <location>
        <begin position="143"/>
        <end position="248"/>
    </location>
</feature>
<keyword evidence="1" id="KW-0597">Phosphoprotein</keyword>
<proteinExistence type="predicted"/>
<organism evidence="4 5">
    <name type="scientific">Undibacterium danionis</name>
    <dbReference type="NCBI Taxonomy" id="1812100"/>
    <lineage>
        <taxon>Bacteria</taxon>
        <taxon>Pseudomonadati</taxon>
        <taxon>Pseudomonadota</taxon>
        <taxon>Betaproteobacteria</taxon>
        <taxon>Burkholderiales</taxon>
        <taxon>Oxalobacteraceae</taxon>
        <taxon>Undibacterium</taxon>
    </lineage>
</organism>
<dbReference type="Gene3D" id="3.40.50.2300">
    <property type="match status" value="1"/>
</dbReference>
<sequence length="248" mass="28137">MRQELRILIVDDERPAREKLRRLLVEHAGAQLKAEPTHIVEARDGVEALSLIGQQSFDVVFLDMHMPEMDGLSVAQQLPEPAPLIVFVTAYDQFALQAFDANAIDYLLKPYDEERFLRALQKISKSLALQNKKADTLSEAAPMIIQERGRVIVLAVSDIHWVEAADNYVLLHTPENSHMLRQTLLMTAQRLGSAYARCHRSYLVRRDQIVSFENRLSGKGDGEFQLRSGALVPCSRQYREQILSSLKS</sequence>
<protein>
    <submittedName>
        <fullName evidence="4">LytR/AlgR family response regulator transcription factor</fullName>
    </submittedName>
</protein>
<dbReference type="PANTHER" id="PTHR37299:SF1">
    <property type="entry name" value="STAGE 0 SPORULATION PROTEIN A HOMOLOG"/>
    <property type="match status" value="1"/>
</dbReference>
<comment type="caution">
    <text evidence="4">The sequence shown here is derived from an EMBL/GenBank/DDBJ whole genome shotgun (WGS) entry which is preliminary data.</text>
</comment>
<dbReference type="EMBL" id="JBHLXJ010000016">
    <property type="protein sequence ID" value="MFC0351122.1"/>
    <property type="molecule type" value="Genomic_DNA"/>
</dbReference>
<dbReference type="SMART" id="SM00850">
    <property type="entry name" value="LytTR"/>
    <property type="match status" value="1"/>
</dbReference>
<evidence type="ECO:0000313" key="4">
    <source>
        <dbReference type="EMBL" id="MFC0351122.1"/>
    </source>
</evidence>
<dbReference type="SUPFAM" id="SSF52172">
    <property type="entry name" value="CheY-like"/>
    <property type="match status" value="1"/>
</dbReference>
<dbReference type="InterPro" id="IPR001789">
    <property type="entry name" value="Sig_transdc_resp-reg_receiver"/>
</dbReference>
<dbReference type="InterPro" id="IPR011006">
    <property type="entry name" value="CheY-like_superfamily"/>
</dbReference>
<dbReference type="InterPro" id="IPR046947">
    <property type="entry name" value="LytR-like"/>
</dbReference>
<name>A0ABV6IH06_9BURK</name>
<evidence type="ECO:0000259" key="3">
    <source>
        <dbReference type="PROSITE" id="PS50930"/>
    </source>
</evidence>
<feature type="domain" description="Response regulatory" evidence="2">
    <location>
        <begin position="6"/>
        <end position="124"/>
    </location>
</feature>
<dbReference type="InterPro" id="IPR007492">
    <property type="entry name" value="LytTR_DNA-bd_dom"/>
</dbReference>
<evidence type="ECO:0000313" key="5">
    <source>
        <dbReference type="Proteomes" id="UP001589844"/>
    </source>
</evidence>
<keyword evidence="5" id="KW-1185">Reference proteome</keyword>